<reference evidence="1 2" key="1">
    <citation type="journal article" date="2019" name="Int. J. Syst. Evol. Microbiol.">
        <title>The Global Catalogue of Microorganisms (GCM) 10K type strain sequencing project: providing services to taxonomists for standard genome sequencing and annotation.</title>
        <authorList>
            <consortium name="The Broad Institute Genomics Platform"/>
            <consortium name="The Broad Institute Genome Sequencing Center for Infectious Disease"/>
            <person name="Wu L."/>
            <person name="Ma J."/>
        </authorList>
    </citation>
    <scope>NUCLEOTIDE SEQUENCE [LARGE SCALE GENOMIC DNA]</scope>
    <source>
        <strain evidence="1 2">JCM 15309</strain>
    </source>
</reference>
<keyword evidence="2" id="KW-1185">Reference proteome</keyword>
<gene>
    <name evidence="1" type="ORF">GCM10009798_08360</name>
</gene>
<evidence type="ECO:0000313" key="2">
    <source>
        <dbReference type="Proteomes" id="UP001500571"/>
    </source>
</evidence>
<organism evidence="1 2">
    <name type="scientific">Nocardioides panacihumi</name>
    <dbReference type="NCBI Taxonomy" id="400774"/>
    <lineage>
        <taxon>Bacteria</taxon>
        <taxon>Bacillati</taxon>
        <taxon>Actinomycetota</taxon>
        <taxon>Actinomycetes</taxon>
        <taxon>Propionibacteriales</taxon>
        <taxon>Nocardioidaceae</taxon>
        <taxon>Nocardioides</taxon>
    </lineage>
</organism>
<dbReference type="Proteomes" id="UP001500571">
    <property type="component" value="Unassembled WGS sequence"/>
</dbReference>
<comment type="caution">
    <text evidence="1">The sequence shown here is derived from an EMBL/GenBank/DDBJ whole genome shotgun (WGS) entry which is preliminary data.</text>
</comment>
<protein>
    <submittedName>
        <fullName evidence="1">Uncharacterized protein</fullName>
    </submittedName>
</protein>
<dbReference type="EMBL" id="BAAAPB010000001">
    <property type="protein sequence ID" value="GAA1951411.1"/>
    <property type="molecule type" value="Genomic_DNA"/>
</dbReference>
<sequence length="89" mass="8959">MPCQGLGVAGERRDRLSASAVRLVGGNLTLRTVSVGQSVTPTVGSSHRVGRPAACVPPDLHACRVEVVGASAVPTAEASAIGERALDAD</sequence>
<accession>A0ABN2QGL7</accession>
<proteinExistence type="predicted"/>
<name>A0ABN2QGL7_9ACTN</name>
<evidence type="ECO:0000313" key="1">
    <source>
        <dbReference type="EMBL" id="GAA1951411.1"/>
    </source>
</evidence>